<feature type="transmembrane region" description="Helical" evidence="11">
    <location>
        <begin position="249"/>
        <end position="267"/>
    </location>
</feature>
<comment type="function">
    <text evidence="11">Catalyzes the reduction of fatty acyl-CoA to fatty alcohols.</text>
</comment>
<dbReference type="AlphaFoldDB" id="B4J498"/>
<dbReference type="InterPro" id="IPR033640">
    <property type="entry name" value="FAR_C"/>
</dbReference>
<protein>
    <recommendedName>
        <fullName evidence="11">Fatty acyl-CoA reductase</fullName>
        <ecNumber evidence="11">1.2.1.84</ecNumber>
    </recommendedName>
</protein>
<dbReference type="InterPro" id="IPR036291">
    <property type="entry name" value="NAD(P)-bd_dom_sf"/>
</dbReference>
<feature type="domain" description="Fatty acyl-CoA reductase C-terminal" evidence="12">
    <location>
        <begin position="364"/>
        <end position="456"/>
    </location>
</feature>
<dbReference type="GO" id="GO:0016020">
    <property type="term" value="C:membrane"/>
    <property type="evidence" value="ECO:0007669"/>
    <property type="project" value="UniProtKB-SubCell"/>
</dbReference>
<dbReference type="EMBL" id="CH916367">
    <property type="protein sequence ID" value="EDW00578.1"/>
    <property type="molecule type" value="Genomic_DNA"/>
</dbReference>
<evidence type="ECO:0000313" key="14">
    <source>
        <dbReference type="EMBL" id="EDW00578.1"/>
    </source>
</evidence>
<accession>B4J498</accession>
<feature type="domain" description="Thioester reductase (TE)" evidence="13">
    <location>
        <begin position="16"/>
        <end position="287"/>
    </location>
</feature>
<dbReference type="GO" id="GO:0005777">
    <property type="term" value="C:peroxisome"/>
    <property type="evidence" value="ECO:0007669"/>
    <property type="project" value="TreeGrafter"/>
</dbReference>
<keyword evidence="4 11" id="KW-0812">Transmembrane</keyword>
<dbReference type="PANTHER" id="PTHR11011:SF60">
    <property type="entry name" value="FATTY ACYL-COA REDUCTASE-RELATED"/>
    <property type="match status" value="1"/>
</dbReference>
<evidence type="ECO:0000259" key="13">
    <source>
        <dbReference type="Pfam" id="PF07993"/>
    </source>
</evidence>
<comment type="subcellular location">
    <subcellularLocation>
        <location evidence="1">Membrane</location>
        <topology evidence="1">Multi-pass membrane protein</topology>
    </subcellularLocation>
</comment>
<keyword evidence="7 11" id="KW-0560">Oxidoreductase</keyword>
<evidence type="ECO:0000256" key="9">
    <source>
        <dbReference type="ARBA" id="ARBA00023136"/>
    </source>
</evidence>
<dbReference type="InterPro" id="IPR013120">
    <property type="entry name" value="FAR_NAD-bd"/>
</dbReference>
<evidence type="ECO:0000256" key="5">
    <source>
        <dbReference type="ARBA" id="ARBA00022857"/>
    </source>
</evidence>
<evidence type="ECO:0000256" key="6">
    <source>
        <dbReference type="ARBA" id="ARBA00022989"/>
    </source>
</evidence>
<reference evidence="14 15" key="1">
    <citation type="journal article" date="2007" name="Nature">
        <title>Evolution of genes and genomes on the Drosophila phylogeny.</title>
        <authorList>
            <consortium name="Drosophila 12 Genomes Consortium"/>
            <person name="Clark A.G."/>
            <person name="Eisen M.B."/>
            <person name="Smith D.R."/>
            <person name="Bergman C.M."/>
            <person name="Oliver B."/>
            <person name="Markow T.A."/>
            <person name="Kaufman T.C."/>
            <person name="Kellis M."/>
            <person name="Gelbart W."/>
            <person name="Iyer V.N."/>
            <person name="Pollard D.A."/>
            <person name="Sackton T.B."/>
            <person name="Larracuente A.M."/>
            <person name="Singh N.D."/>
            <person name="Abad J.P."/>
            <person name="Abt D.N."/>
            <person name="Adryan B."/>
            <person name="Aguade M."/>
            <person name="Akashi H."/>
            <person name="Anderson W.W."/>
            <person name="Aquadro C.F."/>
            <person name="Ardell D.H."/>
            <person name="Arguello R."/>
            <person name="Artieri C.G."/>
            <person name="Barbash D.A."/>
            <person name="Barker D."/>
            <person name="Barsanti P."/>
            <person name="Batterham P."/>
            <person name="Batzoglou S."/>
            <person name="Begun D."/>
            <person name="Bhutkar A."/>
            <person name="Blanco E."/>
            <person name="Bosak S.A."/>
            <person name="Bradley R.K."/>
            <person name="Brand A.D."/>
            <person name="Brent M.R."/>
            <person name="Brooks A.N."/>
            <person name="Brown R.H."/>
            <person name="Butlin R.K."/>
            <person name="Caggese C."/>
            <person name="Calvi B.R."/>
            <person name="Bernardo de Carvalho A."/>
            <person name="Caspi A."/>
            <person name="Castrezana S."/>
            <person name="Celniker S.E."/>
            <person name="Chang J.L."/>
            <person name="Chapple C."/>
            <person name="Chatterji S."/>
            <person name="Chinwalla A."/>
            <person name="Civetta A."/>
            <person name="Clifton S.W."/>
            <person name="Comeron J.M."/>
            <person name="Costello J.C."/>
            <person name="Coyne J.A."/>
            <person name="Daub J."/>
            <person name="David R.G."/>
            <person name="Delcher A.L."/>
            <person name="Delehaunty K."/>
            <person name="Do C.B."/>
            <person name="Ebling H."/>
            <person name="Edwards K."/>
            <person name="Eickbush T."/>
            <person name="Evans J.D."/>
            <person name="Filipski A."/>
            <person name="Findeiss S."/>
            <person name="Freyhult E."/>
            <person name="Fulton L."/>
            <person name="Fulton R."/>
            <person name="Garcia A.C."/>
            <person name="Gardiner A."/>
            <person name="Garfield D.A."/>
            <person name="Garvin B.E."/>
            <person name="Gibson G."/>
            <person name="Gilbert D."/>
            <person name="Gnerre S."/>
            <person name="Godfrey J."/>
            <person name="Good R."/>
            <person name="Gotea V."/>
            <person name="Gravely B."/>
            <person name="Greenberg A.J."/>
            <person name="Griffiths-Jones S."/>
            <person name="Gross S."/>
            <person name="Guigo R."/>
            <person name="Gustafson E.A."/>
            <person name="Haerty W."/>
            <person name="Hahn M.W."/>
            <person name="Halligan D.L."/>
            <person name="Halpern A.L."/>
            <person name="Halter G.M."/>
            <person name="Han M.V."/>
            <person name="Heger A."/>
            <person name="Hillier L."/>
            <person name="Hinrichs A.S."/>
            <person name="Holmes I."/>
            <person name="Hoskins R.A."/>
            <person name="Hubisz M.J."/>
            <person name="Hultmark D."/>
            <person name="Huntley M.A."/>
            <person name="Jaffe D.B."/>
            <person name="Jagadeeshan S."/>
            <person name="Jeck W.R."/>
            <person name="Johnson J."/>
            <person name="Jones C.D."/>
            <person name="Jordan W.C."/>
            <person name="Karpen G.H."/>
            <person name="Kataoka E."/>
            <person name="Keightley P.D."/>
            <person name="Kheradpour P."/>
            <person name="Kirkness E.F."/>
            <person name="Koerich L.B."/>
            <person name="Kristiansen K."/>
            <person name="Kudrna D."/>
            <person name="Kulathinal R.J."/>
            <person name="Kumar S."/>
            <person name="Kwok R."/>
            <person name="Lander E."/>
            <person name="Langley C.H."/>
            <person name="Lapoint R."/>
            <person name="Lazzaro B.P."/>
            <person name="Lee S.J."/>
            <person name="Levesque L."/>
            <person name="Li R."/>
            <person name="Lin C.F."/>
            <person name="Lin M.F."/>
            <person name="Lindblad-Toh K."/>
            <person name="Llopart A."/>
            <person name="Long M."/>
            <person name="Low L."/>
            <person name="Lozovsky E."/>
            <person name="Lu J."/>
            <person name="Luo M."/>
            <person name="Machado C.A."/>
            <person name="Makalowski W."/>
            <person name="Marzo M."/>
            <person name="Matsuda M."/>
            <person name="Matzkin L."/>
            <person name="McAllister B."/>
            <person name="McBride C.S."/>
            <person name="McKernan B."/>
            <person name="McKernan K."/>
            <person name="Mendez-Lago M."/>
            <person name="Minx P."/>
            <person name="Mollenhauer M.U."/>
            <person name="Montooth K."/>
            <person name="Mount S.M."/>
            <person name="Mu X."/>
            <person name="Myers E."/>
            <person name="Negre B."/>
            <person name="Newfeld S."/>
            <person name="Nielsen R."/>
            <person name="Noor M.A."/>
            <person name="O'Grady P."/>
            <person name="Pachter L."/>
            <person name="Papaceit M."/>
            <person name="Parisi M.J."/>
            <person name="Parisi M."/>
            <person name="Parts L."/>
            <person name="Pedersen J.S."/>
            <person name="Pesole G."/>
            <person name="Phillippy A.M."/>
            <person name="Ponting C.P."/>
            <person name="Pop M."/>
            <person name="Porcelli D."/>
            <person name="Powell J.R."/>
            <person name="Prohaska S."/>
            <person name="Pruitt K."/>
            <person name="Puig M."/>
            <person name="Quesneville H."/>
            <person name="Ram K.R."/>
            <person name="Rand D."/>
            <person name="Rasmussen M.D."/>
            <person name="Reed L.K."/>
            <person name="Reenan R."/>
            <person name="Reily A."/>
            <person name="Remington K.A."/>
            <person name="Rieger T.T."/>
            <person name="Ritchie M.G."/>
            <person name="Robin C."/>
            <person name="Rogers Y.H."/>
            <person name="Rohde C."/>
            <person name="Rozas J."/>
            <person name="Rubenfield M.J."/>
            <person name="Ruiz A."/>
            <person name="Russo S."/>
            <person name="Salzberg S.L."/>
            <person name="Sanchez-Gracia A."/>
            <person name="Saranga D.J."/>
            <person name="Sato H."/>
            <person name="Schaeffer S.W."/>
            <person name="Schatz M.C."/>
            <person name="Schlenke T."/>
            <person name="Schwartz R."/>
            <person name="Segarra C."/>
            <person name="Singh R.S."/>
            <person name="Sirot L."/>
            <person name="Sirota M."/>
            <person name="Sisneros N.B."/>
            <person name="Smith C.D."/>
            <person name="Smith T.F."/>
            <person name="Spieth J."/>
            <person name="Stage D.E."/>
            <person name="Stark A."/>
            <person name="Stephan W."/>
            <person name="Strausberg R.L."/>
            <person name="Strempel S."/>
            <person name="Sturgill D."/>
            <person name="Sutton G."/>
            <person name="Sutton G.G."/>
            <person name="Tao W."/>
            <person name="Teichmann S."/>
            <person name="Tobari Y.N."/>
            <person name="Tomimura Y."/>
            <person name="Tsolas J.M."/>
            <person name="Valente V.L."/>
            <person name="Venter E."/>
            <person name="Venter J.C."/>
            <person name="Vicario S."/>
            <person name="Vieira F.G."/>
            <person name="Vilella A.J."/>
            <person name="Villasante A."/>
            <person name="Walenz B."/>
            <person name="Wang J."/>
            <person name="Wasserman M."/>
            <person name="Watts T."/>
            <person name="Wilson D."/>
            <person name="Wilson R.K."/>
            <person name="Wing R.A."/>
            <person name="Wolfner M.F."/>
            <person name="Wong A."/>
            <person name="Wong G.K."/>
            <person name="Wu C.I."/>
            <person name="Wu G."/>
            <person name="Yamamoto D."/>
            <person name="Yang H.P."/>
            <person name="Yang S.P."/>
            <person name="Yorke J.A."/>
            <person name="Yoshida K."/>
            <person name="Zdobnov E."/>
            <person name="Zhang P."/>
            <person name="Zhang Y."/>
            <person name="Zimin A.V."/>
            <person name="Baldwin J."/>
            <person name="Abdouelleil A."/>
            <person name="Abdulkadir J."/>
            <person name="Abebe A."/>
            <person name="Abera B."/>
            <person name="Abreu J."/>
            <person name="Acer S.C."/>
            <person name="Aftuck L."/>
            <person name="Alexander A."/>
            <person name="An P."/>
            <person name="Anderson E."/>
            <person name="Anderson S."/>
            <person name="Arachi H."/>
            <person name="Azer M."/>
            <person name="Bachantsang P."/>
            <person name="Barry A."/>
            <person name="Bayul T."/>
            <person name="Berlin A."/>
            <person name="Bessette D."/>
            <person name="Bloom T."/>
            <person name="Blye J."/>
            <person name="Boguslavskiy L."/>
            <person name="Bonnet C."/>
            <person name="Boukhgalter B."/>
            <person name="Bourzgui I."/>
            <person name="Brown A."/>
            <person name="Cahill P."/>
            <person name="Channer S."/>
            <person name="Cheshatsang Y."/>
            <person name="Chuda L."/>
            <person name="Citroen M."/>
            <person name="Collymore A."/>
            <person name="Cooke P."/>
            <person name="Costello M."/>
            <person name="D'Aco K."/>
            <person name="Daza R."/>
            <person name="De Haan G."/>
            <person name="DeGray S."/>
            <person name="DeMaso C."/>
            <person name="Dhargay N."/>
            <person name="Dooley K."/>
            <person name="Dooley E."/>
            <person name="Doricent M."/>
            <person name="Dorje P."/>
            <person name="Dorjee K."/>
            <person name="Dupes A."/>
            <person name="Elong R."/>
            <person name="Falk J."/>
            <person name="Farina A."/>
            <person name="Faro S."/>
            <person name="Ferguson D."/>
            <person name="Fisher S."/>
            <person name="Foley C.D."/>
            <person name="Franke A."/>
            <person name="Friedrich D."/>
            <person name="Gadbois L."/>
            <person name="Gearin G."/>
            <person name="Gearin C.R."/>
            <person name="Giannoukos G."/>
            <person name="Goode T."/>
            <person name="Graham J."/>
            <person name="Grandbois E."/>
            <person name="Grewal S."/>
            <person name="Gyaltsen K."/>
            <person name="Hafez N."/>
            <person name="Hagos B."/>
            <person name="Hall J."/>
            <person name="Henson C."/>
            <person name="Hollinger A."/>
            <person name="Honan T."/>
            <person name="Huard M.D."/>
            <person name="Hughes L."/>
            <person name="Hurhula B."/>
            <person name="Husby M.E."/>
            <person name="Kamat A."/>
            <person name="Kanga B."/>
            <person name="Kashin S."/>
            <person name="Khazanovich D."/>
            <person name="Kisner P."/>
            <person name="Lance K."/>
            <person name="Lara M."/>
            <person name="Lee W."/>
            <person name="Lennon N."/>
            <person name="Letendre F."/>
            <person name="LeVine R."/>
            <person name="Lipovsky A."/>
            <person name="Liu X."/>
            <person name="Liu J."/>
            <person name="Liu S."/>
            <person name="Lokyitsang T."/>
            <person name="Lokyitsang Y."/>
            <person name="Lubonja R."/>
            <person name="Lui A."/>
            <person name="MacDonald P."/>
            <person name="Magnisalis V."/>
            <person name="Maru K."/>
            <person name="Matthews C."/>
            <person name="McCusker W."/>
            <person name="McDonough S."/>
            <person name="Mehta T."/>
            <person name="Meldrim J."/>
            <person name="Meneus L."/>
            <person name="Mihai O."/>
            <person name="Mihalev A."/>
            <person name="Mihova T."/>
            <person name="Mittelman R."/>
            <person name="Mlenga V."/>
            <person name="Montmayeur A."/>
            <person name="Mulrain L."/>
            <person name="Navidi A."/>
            <person name="Naylor J."/>
            <person name="Negash T."/>
            <person name="Nguyen T."/>
            <person name="Nguyen N."/>
            <person name="Nicol R."/>
            <person name="Norbu C."/>
            <person name="Norbu N."/>
            <person name="Novod N."/>
            <person name="O'Neill B."/>
            <person name="Osman S."/>
            <person name="Markiewicz E."/>
            <person name="Oyono O.L."/>
            <person name="Patti C."/>
            <person name="Phunkhang P."/>
            <person name="Pierre F."/>
            <person name="Priest M."/>
            <person name="Raghuraman S."/>
            <person name="Rege F."/>
            <person name="Reyes R."/>
            <person name="Rise C."/>
            <person name="Rogov P."/>
            <person name="Ross K."/>
            <person name="Ryan E."/>
            <person name="Settipalli S."/>
            <person name="Shea T."/>
            <person name="Sherpa N."/>
            <person name="Shi L."/>
            <person name="Shih D."/>
            <person name="Sparrow T."/>
            <person name="Spaulding J."/>
            <person name="Stalker J."/>
            <person name="Stange-Thomann N."/>
            <person name="Stavropoulos S."/>
            <person name="Stone C."/>
            <person name="Strader C."/>
            <person name="Tesfaye S."/>
            <person name="Thomson T."/>
            <person name="Thoulutsang Y."/>
            <person name="Thoulutsang D."/>
            <person name="Topham K."/>
            <person name="Topping I."/>
            <person name="Tsamla T."/>
            <person name="Vassiliev H."/>
            <person name="Vo A."/>
            <person name="Wangchuk T."/>
            <person name="Wangdi T."/>
            <person name="Weiand M."/>
            <person name="Wilkinson J."/>
            <person name="Wilson A."/>
            <person name="Yadav S."/>
            <person name="Young G."/>
            <person name="Yu Q."/>
            <person name="Zembek L."/>
            <person name="Zhong D."/>
            <person name="Zimmer A."/>
            <person name="Zwirko Z."/>
            <person name="Jaffe D.B."/>
            <person name="Alvarez P."/>
            <person name="Brockman W."/>
            <person name="Butler J."/>
            <person name="Chin C."/>
            <person name="Gnerre S."/>
            <person name="Grabherr M."/>
            <person name="Kleber M."/>
            <person name="Mauceli E."/>
            <person name="MacCallum I."/>
        </authorList>
    </citation>
    <scope>NUCLEOTIDE SEQUENCE [LARGE SCALE GENOMIC DNA]</scope>
    <source>
        <strain evidence="15">Tucson 15287-2541.00</strain>
    </source>
</reference>
<dbReference type="OMA" id="WYPFLHT"/>
<proteinExistence type="inferred from homology"/>
<evidence type="ECO:0000256" key="4">
    <source>
        <dbReference type="ARBA" id="ARBA00022692"/>
    </source>
</evidence>
<keyword evidence="5 11" id="KW-0521">NADP</keyword>
<dbReference type="PANTHER" id="PTHR11011">
    <property type="entry name" value="MALE STERILITY PROTEIN 2-RELATED"/>
    <property type="match status" value="1"/>
</dbReference>
<dbReference type="HOGENOM" id="CLU_024661_0_2_1"/>
<evidence type="ECO:0000313" key="15">
    <source>
        <dbReference type="Proteomes" id="UP000001070"/>
    </source>
</evidence>
<dbReference type="EC" id="1.2.1.84" evidence="11"/>
<dbReference type="KEGG" id="dgr:6559064"/>
<evidence type="ECO:0000256" key="11">
    <source>
        <dbReference type="RuleBase" id="RU363097"/>
    </source>
</evidence>
<name>B4J498_DROGR</name>
<dbReference type="GO" id="GO:0080019">
    <property type="term" value="F:alcohol-forming very long-chain fatty acyl-CoA reductase activity"/>
    <property type="evidence" value="ECO:0007669"/>
    <property type="project" value="InterPro"/>
</dbReference>
<dbReference type="Pfam" id="PF03015">
    <property type="entry name" value="Sterile"/>
    <property type="match status" value="1"/>
</dbReference>
<feature type="transmembrane region" description="Helical" evidence="11">
    <location>
        <begin position="475"/>
        <end position="496"/>
    </location>
</feature>
<evidence type="ECO:0000259" key="12">
    <source>
        <dbReference type="Pfam" id="PF03015"/>
    </source>
</evidence>
<dbReference type="OrthoDB" id="429813at2759"/>
<dbReference type="CDD" id="cd05236">
    <property type="entry name" value="FAR-N_SDR_e"/>
    <property type="match status" value="1"/>
</dbReference>
<evidence type="ECO:0000256" key="8">
    <source>
        <dbReference type="ARBA" id="ARBA00023098"/>
    </source>
</evidence>
<gene>
    <name evidence="14" type="primary">Dgri\GH20933</name>
    <name evidence="14" type="ORF">Dgri_GH20933</name>
</gene>
<evidence type="ECO:0000256" key="7">
    <source>
        <dbReference type="ARBA" id="ARBA00023002"/>
    </source>
</evidence>
<keyword evidence="9 11" id="KW-0472">Membrane</keyword>
<dbReference type="InParanoid" id="B4J498"/>
<dbReference type="eggNOG" id="KOG1221">
    <property type="taxonomic scope" value="Eukaryota"/>
</dbReference>
<evidence type="ECO:0000256" key="3">
    <source>
        <dbReference type="ARBA" id="ARBA00022516"/>
    </source>
</evidence>
<dbReference type="CDD" id="cd09071">
    <property type="entry name" value="FAR_C"/>
    <property type="match status" value="1"/>
</dbReference>
<dbReference type="Gene3D" id="3.40.50.720">
    <property type="entry name" value="NAD(P)-binding Rossmann-like Domain"/>
    <property type="match status" value="1"/>
</dbReference>
<evidence type="ECO:0000256" key="10">
    <source>
        <dbReference type="ARBA" id="ARBA00052530"/>
    </source>
</evidence>
<evidence type="ECO:0000256" key="2">
    <source>
        <dbReference type="ARBA" id="ARBA00005928"/>
    </source>
</evidence>
<dbReference type="Proteomes" id="UP000001070">
    <property type="component" value="Unassembled WGS sequence"/>
</dbReference>
<dbReference type="Pfam" id="PF07993">
    <property type="entry name" value="NAD_binding_4"/>
    <property type="match status" value="1"/>
</dbReference>
<keyword evidence="3 11" id="KW-0444">Lipid biosynthesis</keyword>
<comment type="similarity">
    <text evidence="2 11">Belongs to the fatty acyl-CoA reductase family.</text>
</comment>
<dbReference type="PhylomeDB" id="B4J498"/>
<keyword evidence="8 11" id="KW-0443">Lipid metabolism</keyword>
<keyword evidence="6 11" id="KW-1133">Transmembrane helix</keyword>
<dbReference type="SUPFAM" id="SSF51735">
    <property type="entry name" value="NAD(P)-binding Rossmann-fold domains"/>
    <property type="match status" value="1"/>
</dbReference>
<keyword evidence="15" id="KW-1185">Reference proteome</keyword>
<dbReference type="FunFam" id="3.40.50.720:FF:000143">
    <property type="entry name" value="Fatty acyl-CoA reductase"/>
    <property type="match status" value="1"/>
</dbReference>
<sequence>MESEIKNFYKNKNIFLTGASGFLGRMIVEKLLRSTEVNRIYVLLRPKRGKEIQERICEWKTDPVFALLLNSKPNAMERIVAIAGDCQFADLGISASDCELLKRHVELVIHSAATLSFENPLHLALDINTRATRYMVQLAKEMPHLVAFVYVSTAVSNCVIQHITERFYPEHLNCSADKVLALREMLDAKLFNSFAPGLVDKFPNTYTYTKALAEQVVQTEADDLPICIFRPGAIVATNKEPVSGWIDNIYGPIVIVYGIFLGILRIVRVNLKANCYIVPVDGCANLILASAWRTATERRQKFRVKSAPIIYNYVPSNENMMFNGDLKRFTEEKYDVYPSTKAIWHPIAHTTQIWWVYKLATIFYHLLPGYAIDLVLRMQGQKPKMIRIYDKIHKNMDMFKNFMIKSWSFETLNTDRLWASMSAADQQLFEFDVKSLDWSSYFDRLLYGIRIYLSKEEPTEESFERGRRKARRFLVLHRLLQFLLCCLAFFLVRWILNLFL</sequence>
<dbReference type="GO" id="GO:0102965">
    <property type="term" value="F:alcohol-forming long-chain fatty acyl-CoA reductase activity"/>
    <property type="evidence" value="ECO:0007669"/>
    <property type="project" value="UniProtKB-EC"/>
</dbReference>
<dbReference type="GO" id="GO:0035336">
    <property type="term" value="P:long-chain fatty-acyl-CoA metabolic process"/>
    <property type="evidence" value="ECO:0007669"/>
    <property type="project" value="TreeGrafter"/>
</dbReference>
<dbReference type="InterPro" id="IPR026055">
    <property type="entry name" value="FAR"/>
</dbReference>
<evidence type="ECO:0000256" key="1">
    <source>
        <dbReference type="ARBA" id="ARBA00004141"/>
    </source>
</evidence>
<organism evidence="15">
    <name type="scientific">Drosophila grimshawi</name>
    <name type="common">Hawaiian fruit fly</name>
    <name type="synonym">Idiomyia grimshawi</name>
    <dbReference type="NCBI Taxonomy" id="7222"/>
    <lineage>
        <taxon>Eukaryota</taxon>
        <taxon>Metazoa</taxon>
        <taxon>Ecdysozoa</taxon>
        <taxon>Arthropoda</taxon>
        <taxon>Hexapoda</taxon>
        <taxon>Insecta</taxon>
        <taxon>Pterygota</taxon>
        <taxon>Neoptera</taxon>
        <taxon>Endopterygota</taxon>
        <taxon>Diptera</taxon>
        <taxon>Brachycera</taxon>
        <taxon>Muscomorpha</taxon>
        <taxon>Ephydroidea</taxon>
        <taxon>Drosophilidae</taxon>
        <taxon>Drosophila</taxon>
        <taxon>Hawaiian Drosophila</taxon>
    </lineage>
</organism>
<comment type="catalytic activity">
    <reaction evidence="10 11">
        <text>a long-chain fatty acyl-CoA + 2 NADPH + 2 H(+) = a long-chain primary fatty alcohol + 2 NADP(+) + CoA</text>
        <dbReference type="Rhea" id="RHEA:52716"/>
        <dbReference type="ChEBI" id="CHEBI:15378"/>
        <dbReference type="ChEBI" id="CHEBI:57287"/>
        <dbReference type="ChEBI" id="CHEBI:57783"/>
        <dbReference type="ChEBI" id="CHEBI:58349"/>
        <dbReference type="ChEBI" id="CHEBI:77396"/>
        <dbReference type="ChEBI" id="CHEBI:83139"/>
        <dbReference type="EC" id="1.2.1.84"/>
    </reaction>
</comment>